<keyword evidence="2" id="KW-0067">ATP-binding</keyword>
<name>A0A7X5WZN1_STRMQ</name>
<comment type="caution">
    <text evidence="6">The sequence shown here is derived from an EMBL/GenBank/DDBJ whole genome shotgun (WGS) entry which is preliminary data.</text>
</comment>
<dbReference type="InterPro" id="IPR002078">
    <property type="entry name" value="Sigma_54_int"/>
</dbReference>
<protein>
    <submittedName>
        <fullName evidence="6">Sigma 54 specific transcriptional regulator, fisfamily</fullName>
    </submittedName>
</protein>
<dbReference type="SUPFAM" id="SSF46689">
    <property type="entry name" value="Homeodomain-like"/>
    <property type="match status" value="1"/>
</dbReference>
<dbReference type="PROSITE" id="PS50045">
    <property type="entry name" value="SIGMA54_INTERACT_4"/>
    <property type="match status" value="1"/>
</dbReference>
<dbReference type="GO" id="GO:0006355">
    <property type="term" value="P:regulation of DNA-templated transcription"/>
    <property type="evidence" value="ECO:0007669"/>
    <property type="project" value="InterPro"/>
</dbReference>
<dbReference type="EMBL" id="JAALLH010000001">
    <property type="protein sequence ID" value="NIY63902.1"/>
    <property type="molecule type" value="Genomic_DNA"/>
</dbReference>
<dbReference type="Gene3D" id="1.10.10.60">
    <property type="entry name" value="Homeodomain-like"/>
    <property type="match status" value="1"/>
</dbReference>
<dbReference type="GO" id="GO:0005524">
    <property type="term" value="F:ATP binding"/>
    <property type="evidence" value="ECO:0007669"/>
    <property type="project" value="UniProtKB-KW"/>
</dbReference>
<gene>
    <name evidence="6" type="ORF">SMALB_1847</name>
</gene>
<dbReference type="PRINTS" id="PR01590">
    <property type="entry name" value="HTHFIS"/>
</dbReference>
<keyword evidence="3" id="KW-0805">Transcription regulation</keyword>
<dbReference type="Gene3D" id="3.30.450.40">
    <property type="match status" value="1"/>
</dbReference>
<proteinExistence type="predicted"/>
<dbReference type="Proteomes" id="UP000536624">
    <property type="component" value="Unassembled WGS sequence"/>
</dbReference>
<dbReference type="InterPro" id="IPR027417">
    <property type="entry name" value="P-loop_NTPase"/>
</dbReference>
<keyword evidence="4" id="KW-0804">Transcription</keyword>
<feature type="domain" description="Sigma-54 factor interaction" evidence="5">
    <location>
        <begin position="374"/>
        <end position="531"/>
    </location>
</feature>
<evidence type="ECO:0000256" key="2">
    <source>
        <dbReference type="ARBA" id="ARBA00022840"/>
    </source>
</evidence>
<dbReference type="GO" id="GO:0043565">
    <property type="term" value="F:sequence-specific DNA binding"/>
    <property type="evidence" value="ECO:0007669"/>
    <property type="project" value="InterPro"/>
</dbReference>
<evidence type="ECO:0000313" key="7">
    <source>
        <dbReference type="Proteomes" id="UP000536624"/>
    </source>
</evidence>
<evidence type="ECO:0000256" key="4">
    <source>
        <dbReference type="ARBA" id="ARBA00023163"/>
    </source>
</evidence>
<dbReference type="PANTHER" id="PTHR32071:SF122">
    <property type="entry name" value="SIGMA FACTOR"/>
    <property type="match status" value="1"/>
</dbReference>
<accession>A0A7X5WZN1</accession>
<dbReference type="AlphaFoldDB" id="A0A7X5WZN1"/>
<dbReference type="Pfam" id="PF25601">
    <property type="entry name" value="AAA_lid_14"/>
    <property type="match status" value="1"/>
</dbReference>
<dbReference type="Pfam" id="PF02954">
    <property type="entry name" value="HTH_8"/>
    <property type="match status" value="1"/>
</dbReference>
<dbReference type="InterPro" id="IPR009057">
    <property type="entry name" value="Homeodomain-like_sf"/>
</dbReference>
<dbReference type="SUPFAM" id="SSF52540">
    <property type="entry name" value="P-loop containing nucleoside triphosphate hydrolases"/>
    <property type="match status" value="1"/>
</dbReference>
<evidence type="ECO:0000313" key="6">
    <source>
        <dbReference type="EMBL" id="NIY63902.1"/>
    </source>
</evidence>
<evidence type="ECO:0000259" key="5">
    <source>
        <dbReference type="PROSITE" id="PS50045"/>
    </source>
</evidence>
<dbReference type="PANTHER" id="PTHR32071">
    <property type="entry name" value="TRANSCRIPTIONAL REGULATORY PROTEIN"/>
    <property type="match status" value="1"/>
</dbReference>
<sequence>MTAVPEGTPLVQPSRVGAATTAELASLREHFIADPMGTDLSRLRPVIARSWRRSLACRVRPGSAALEEVTEPHVDEQLLICAEPVLTELERLCADTQGAVCLADSQGTLAVFRGEPSVMRWADRAFPTVGGRMSEDLIGTNSDGTALEEGTAVQVWGGEHFAEALQGTCCTSVPIRDPLRRSIRGVLSLMLPESVARRVDPRSILLTVQGAAAEVTSALAARLAAREQALMAEYLREVRKRGADAVVAMDDRTTIASRGALNLLEQSDYAVLAAYSRETERIDQTVERDLTIAPDRVLKLHARRVHLGDGATGGMVIRLRRAQPRTALPRGAGSRRRDAFDEILGDSLALRRALEAAGTACARRNPAYIVGEPGTGKGRLAEAIAARLADRTVVFDCSVGGIGRTFEVGDIDAELASGAAVVLRRVDACDEALRERLTDLLRVLEQPGVVLTMRKLNDDLLPLIGALRGIEVGMPSLRMRREDIPPLVTHFLARCAGTATRVSPRLLDALVAADWPGNVRQLRDVVESAASRSAASELRVDDLAEAHRSRLARSRLTRLEEAELHQIREALIEAGGNRLRAAAILGIGRSTLYRKIDMYTNRGFELELRPNE</sequence>
<evidence type="ECO:0000256" key="3">
    <source>
        <dbReference type="ARBA" id="ARBA00023015"/>
    </source>
</evidence>
<evidence type="ECO:0000256" key="1">
    <source>
        <dbReference type="ARBA" id="ARBA00022741"/>
    </source>
</evidence>
<dbReference type="InterPro" id="IPR002197">
    <property type="entry name" value="HTH_Fis"/>
</dbReference>
<reference evidence="6 7" key="1">
    <citation type="submission" date="2020-02" db="EMBL/GenBank/DDBJ databases">
        <title>Streptomyces malaysiensis DSM14702 (JHCC583434, PFL_A843) Genome sequencing and assembly.</title>
        <authorList>
            <person name="Samborskyy M."/>
        </authorList>
    </citation>
    <scope>NUCLEOTIDE SEQUENCE [LARGE SCALE GENOMIC DNA]</scope>
    <source>
        <strain evidence="6 7">DSM 14702</strain>
    </source>
</reference>
<dbReference type="RefSeq" id="WP_167500576.1">
    <property type="nucleotide sequence ID" value="NZ_JAALLH010000001.1"/>
</dbReference>
<organism evidence="6 7">
    <name type="scientific">Streptomyces malaysiensis</name>
    <dbReference type="NCBI Taxonomy" id="92644"/>
    <lineage>
        <taxon>Bacteria</taxon>
        <taxon>Bacillati</taxon>
        <taxon>Actinomycetota</taxon>
        <taxon>Actinomycetes</taxon>
        <taxon>Kitasatosporales</taxon>
        <taxon>Streptomycetaceae</taxon>
        <taxon>Streptomyces</taxon>
        <taxon>Streptomyces violaceusniger group</taxon>
    </lineage>
</organism>
<dbReference type="InterPro" id="IPR058031">
    <property type="entry name" value="AAA_lid_NorR"/>
</dbReference>
<keyword evidence="1" id="KW-0547">Nucleotide-binding</keyword>
<dbReference type="Gene3D" id="1.10.8.60">
    <property type="match status" value="1"/>
</dbReference>
<dbReference type="Gene3D" id="3.40.50.300">
    <property type="entry name" value="P-loop containing nucleotide triphosphate hydrolases"/>
    <property type="match status" value="1"/>
</dbReference>
<dbReference type="InterPro" id="IPR029016">
    <property type="entry name" value="GAF-like_dom_sf"/>
</dbReference>